<sequence length="300" mass="32695">MTRSNPVVWLGRQARRGLTDLPRNIVWALDTGVKNPARSAGDSVQAAGQRAAATLADANPFSGGSDGRLDRVDSAMERAHELETVAHDKARHAKERADAASAAEAEGERRLAETRDEADDEVARVVAEAQREADDYVAAKRNRAQEVTGRQVEAAEADVRRHVEQARGEAEKARAEAEQAIERARQQMKRARELAEEAAAAARQAADEARARAERLAEAAEEDAREARRRVEAADGRRDAVASEGRQLGADADIDPLDLDDRTKSELLALGSEMGLDLTTSMRKQQIVSAIRKHADDDRS</sequence>
<feature type="region of interest" description="Disordered" evidence="1">
    <location>
        <begin position="88"/>
        <end position="119"/>
    </location>
</feature>
<organism evidence="3 4">
    <name type="scientific">Isoptericola hypogeus</name>
    <dbReference type="NCBI Taxonomy" id="300179"/>
    <lineage>
        <taxon>Bacteria</taxon>
        <taxon>Bacillati</taxon>
        <taxon>Actinomycetota</taxon>
        <taxon>Actinomycetes</taxon>
        <taxon>Micrococcales</taxon>
        <taxon>Promicromonosporaceae</taxon>
        <taxon>Isoptericola</taxon>
    </lineage>
</organism>
<comment type="caution">
    <text evidence="3">The sequence shown here is derived from an EMBL/GenBank/DDBJ whole genome shotgun (WGS) entry which is preliminary data.</text>
</comment>
<accession>A0ABP4VMV8</accession>
<dbReference type="SMART" id="SM00959">
    <property type="entry name" value="Rho_N"/>
    <property type="match status" value="1"/>
</dbReference>
<feature type="domain" description="Rho termination factor-like N-terminal" evidence="2">
    <location>
        <begin position="258"/>
        <end position="299"/>
    </location>
</feature>
<reference evidence="4" key="1">
    <citation type="journal article" date="2019" name="Int. J. Syst. Evol. Microbiol.">
        <title>The Global Catalogue of Microorganisms (GCM) 10K type strain sequencing project: providing services to taxonomists for standard genome sequencing and annotation.</title>
        <authorList>
            <consortium name="The Broad Institute Genomics Platform"/>
            <consortium name="The Broad Institute Genome Sequencing Center for Infectious Disease"/>
            <person name="Wu L."/>
            <person name="Ma J."/>
        </authorList>
    </citation>
    <scope>NUCLEOTIDE SEQUENCE [LARGE SCALE GENOMIC DNA]</scope>
    <source>
        <strain evidence="4">JCM 15589</strain>
    </source>
</reference>
<feature type="compositionally biased region" description="Basic and acidic residues" evidence="1">
    <location>
        <begin position="157"/>
        <end position="195"/>
    </location>
</feature>
<proteinExistence type="predicted"/>
<feature type="region of interest" description="Disordered" evidence="1">
    <location>
        <begin position="148"/>
        <end position="200"/>
    </location>
</feature>
<dbReference type="RefSeq" id="WP_344248804.1">
    <property type="nucleotide sequence ID" value="NZ_BAAAPM010000005.1"/>
</dbReference>
<protein>
    <recommendedName>
        <fullName evidence="2">Rho termination factor-like N-terminal domain-containing protein</fullName>
    </recommendedName>
</protein>
<feature type="region of interest" description="Disordered" evidence="1">
    <location>
        <begin position="213"/>
        <end position="260"/>
    </location>
</feature>
<dbReference type="Gene3D" id="1.10.720.10">
    <property type="match status" value="1"/>
</dbReference>
<dbReference type="InterPro" id="IPR011112">
    <property type="entry name" value="Rho-like_N"/>
</dbReference>
<evidence type="ECO:0000313" key="3">
    <source>
        <dbReference type="EMBL" id="GAA1728557.1"/>
    </source>
</evidence>
<dbReference type="Proteomes" id="UP001501138">
    <property type="component" value="Unassembled WGS sequence"/>
</dbReference>
<name>A0ABP4VMV8_9MICO</name>
<dbReference type="Pfam" id="PF07498">
    <property type="entry name" value="Rho_N"/>
    <property type="match status" value="1"/>
</dbReference>
<evidence type="ECO:0000259" key="2">
    <source>
        <dbReference type="SMART" id="SM00959"/>
    </source>
</evidence>
<keyword evidence="4" id="KW-1185">Reference proteome</keyword>
<gene>
    <name evidence="3" type="ORF">GCM10009809_25170</name>
</gene>
<dbReference type="EMBL" id="BAAAPM010000005">
    <property type="protein sequence ID" value="GAA1728557.1"/>
    <property type="molecule type" value="Genomic_DNA"/>
</dbReference>
<feature type="compositionally biased region" description="Basic and acidic residues" evidence="1">
    <location>
        <begin position="225"/>
        <end position="241"/>
    </location>
</feature>
<evidence type="ECO:0000313" key="4">
    <source>
        <dbReference type="Proteomes" id="UP001501138"/>
    </source>
</evidence>
<evidence type="ECO:0000256" key="1">
    <source>
        <dbReference type="SAM" id="MobiDB-lite"/>
    </source>
</evidence>
<feature type="compositionally biased region" description="Basic and acidic residues" evidence="1">
    <location>
        <begin position="106"/>
        <end position="115"/>
    </location>
</feature>